<name>A0A0K9PCX7_ZOSMR</name>
<keyword evidence="5" id="KW-1185">Reference proteome</keyword>
<sequence length="294" mass="32684">MEHHSKTLNPNLPPQIHFLHSRFASFFDHVSSNPVVSNIQTIIQNLSRSIKPPSICRAAAPAQMLVARKNGGDDLGLRMKTGVGEKEEEVGEEELVNNRFKGVPVYLLGGAEESMMLLSGVKSGKSLGLMCFKEEDAETLLQQMKLVSPQLHQGTRVMCVGLDQVVNLKVNDVAFRFIPDSNQILNAVQAKKQFEDNPVTGDFSGVPVFLSRSLAIKSQDRRYRPAFLRMEDLEKTFYNTSKQHAQEIPALEKNDIEVCTLEDIISNIKEGKATSEWSDVIFVPPGFEVASRAS</sequence>
<dbReference type="InterPro" id="IPR007378">
    <property type="entry name" value="Tic22-like"/>
</dbReference>
<accession>A0A0K9PCX7</accession>
<keyword evidence="2" id="KW-0150">Chloroplast</keyword>
<dbReference type="PANTHER" id="PTHR33926">
    <property type="entry name" value="PROTEIN TIC 22, CHLOROPLASTIC"/>
    <property type="match status" value="1"/>
</dbReference>
<dbReference type="EMBL" id="LFYR01000956">
    <property type="protein sequence ID" value="KMZ66816.1"/>
    <property type="molecule type" value="Genomic_DNA"/>
</dbReference>
<comment type="subcellular location">
    <subcellularLocation>
        <location evidence="1">Plastid</location>
        <location evidence="1">Chloroplast</location>
    </subcellularLocation>
</comment>
<evidence type="ECO:0000313" key="4">
    <source>
        <dbReference type="EMBL" id="KMZ66816.1"/>
    </source>
</evidence>
<dbReference type="GO" id="GO:0015031">
    <property type="term" value="P:protein transport"/>
    <property type="evidence" value="ECO:0007669"/>
    <property type="project" value="InterPro"/>
</dbReference>
<reference evidence="5" key="1">
    <citation type="journal article" date="2016" name="Nature">
        <title>The genome of the seagrass Zostera marina reveals angiosperm adaptation to the sea.</title>
        <authorList>
            <person name="Olsen J.L."/>
            <person name="Rouze P."/>
            <person name="Verhelst B."/>
            <person name="Lin Y.-C."/>
            <person name="Bayer T."/>
            <person name="Collen J."/>
            <person name="Dattolo E."/>
            <person name="De Paoli E."/>
            <person name="Dittami S."/>
            <person name="Maumus F."/>
            <person name="Michel G."/>
            <person name="Kersting A."/>
            <person name="Lauritano C."/>
            <person name="Lohaus R."/>
            <person name="Toepel M."/>
            <person name="Tonon T."/>
            <person name="Vanneste K."/>
            <person name="Amirebrahimi M."/>
            <person name="Brakel J."/>
            <person name="Bostroem C."/>
            <person name="Chovatia M."/>
            <person name="Grimwood J."/>
            <person name="Jenkins J.W."/>
            <person name="Jueterbock A."/>
            <person name="Mraz A."/>
            <person name="Stam W.T."/>
            <person name="Tice H."/>
            <person name="Bornberg-Bauer E."/>
            <person name="Green P.J."/>
            <person name="Pearson G.A."/>
            <person name="Procaccini G."/>
            <person name="Duarte C.M."/>
            <person name="Schmutz J."/>
            <person name="Reusch T.B.H."/>
            <person name="Van de Peer Y."/>
        </authorList>
    </citation>
    <scope>NUCLEOTIDE SEQUENCE [LARGE SCALE GENOMIC DNA]</scope>
    <source>
        <strain evidence="5">cv. Finnish</strain>
    </source>
</reference>
<dbReference type="GO" id="GO:0009507">
    <property type="term" value="C:chloroplast"/>
    <property type="evidence" value="ECO:0007669"/>
    <property type="project" value="UniProtKB-SubCell"/>
</dbReference>
<evidence type="ECO:0000256" key="1">
    <source>
        <dbReference type="ARBA" id="ARBA00004229"/>
    </source>
</evidence>
<proteinExistence type="predicted"/>
<dbReference type="OMA" id="MMEDHAS"/>
<comment type="caution">
    <text evidence="4">The sequence shown here is derived from an EMBL/GenBank/DDBJ whole genome shotgun (WGS) entry which is preliminary data.</text>
</comment>
<dbReference type="STRING" id="29655.A0A0K9PCX7"/>
<dbReference type="Proteomes" id="UP000036987">
    <property type="component" value="Unassembled WGS sequence"/>
</dbReference>
<dbReference type="Pfam" id="PF04278">
    <property type="entry name" value="Tic22"/>
    <property type="match status" value="1"/>
</dbReference>
<keyword evidence="3" id="KW-0934">Plastid</keyword>
<dbReference type="Gene3D" id="3.40.1350.100">
    <property type="match status" value="2"/>
</dbReference>
<gene>
    <name evidence="4" type="ORF">ZOSMA_288G00140</name>
</gene>
<dbReference type="AlphaFoldDB" id="A0A0K9PCX7"/>
<organism evidence="4 5">
    <name type="scientific">Zostera marina</name>
    <name type="common">Eelgrass</name>
    <dbReference type="NCBI Taxonomy" id="29655"/>
    <lineage>
        <taxon>Eukaryota</taxon>
        <taxon>Viridiplantae</taxon>
        <taxon>Streptophyta</taxon>
        <taxon>Embryophyta</taxon>
        <taxon>Tracheophyta</taxon>
        <taxon>Spermatophyta</taxon>
        <taxon>Magnoliopsida</taxon>
        <taxon>Liliopsida</taxon>
        <taxon>Zosteraceae</taxon>
        <taxon>Zostera</taxon>
    </lineage>
</organism>
<evidence type="ECO:0000256" key="3">
    <source>
        <dbReference type="ARBA" id="ARBA00022640"/>
    </source>
</evidence>
<evidence type="ECO:0000256" key="2">
    <source>
        <dbReference type="ARBA" id="ARBA00022528"/>
    </source>
</evidence>
<evidence type="ECO:0000313" key="5">
    <source>
        <dbReference type="Proteomes" id="UP000036987"/>
    </source>
</evidence>
<dbReference type="PANTHER" id="PTHR33926:SF1">
    <property type="entry name" value="PROTEIN TIC 22-LIKE, CHLOROPLASTIC"/>
    <property type="match status" value="1"/>
</dbReference>
<dbReference type="OrthoDB" id="196308at2759"/>
<protein>
    <submittedName>
        <fullName evidence="4">Protein TIC 22-like, chloroplastic</fullName>
    </submittedName>
</protein>